<dbReference type="EMBL" id="CM047590">
    <property type="protein sequence ID" value="KAI9919612.1"/>
    <property type="molecule type" value="Genomic_DNA"/>
</dbReference>
<gene>
    <name evidence="1" type="ORF">PsorP6_017364</name>
</gene>
<accession>A0ACC0WLI6</accession>
<proteinExistence type="predicted"/>
<evidence type="ECO:0000313" key="1">
    <source>
        <dbReference type="EMBL" id="KAI9919612.1"/>
    </source>
</evidence>
<protein>
    <submittedName>
        <fullName evidence="1">Uncharacterized protein</fullName>
    </submittedName>
</protein>
<name>A0ACC0WLI6_9STRA</name>
<comment type="caution">
    <text evidence="1">The sequence shown here is derived from an EMBL/GenBank/DDBJ whole genome shotgun (WGS) entry which is preliminary data.</text>
</comment>
<keyword evidence="2" id="KW-1185">Reference proteome</keyword>
<evidence type="ECO:0000313" key="2">
    <source>
        <dbReference type="Proteomes" id="UP001163321"/>
    </source>
</evidence>
<sequence>MKVQVDPKAERTAHAGYRNKEAFVPPRPVRGDSSVQEANQWSRSIRAVPRRHRAVDVVRPLFMVALHRRSSGRNVELQPLAIAAEAVRSASVLKDEERGLEEQTIDLTCNLERVGACKDDERELRLPGKDMSRRPSPFPTLAWQEEGEKEQVNAVAHFGLWGNAVKRTCLPAAIVFSESTSFQRPSDTASSFSSTKSSMDPSSVDEMVPRLHLTHPPRSLLEIPTAMAPTYSTSPRIKPSHVSSFRDTPSLRLRARSSILPKRDHAVAIERNATFSRTNTRRTQWKRGERIGEGTFGTVRGFHCNREDVDHERPGPPSSPPAGL</sequence>
<reference evidence="1 2" key="1">
    <citation type="journal article" date="2022" name="bioRxiv">
        <title>The genome of the oomycete Peronosclerospora sorghi, a cosmopolitan pathogen of maize and sorghum, is inflated with dispersed pseudogenes.</title>
        <authorList>
            <person name="Fletcher K."/>
            <person name="Martin F."/>
            <person name="Isakeit T."/>
            <person name="Cavanaugh K."/>
            <person name="Magill C."/>
            <person name="Michelmore R."/>
        </authorList>
    </citation>
    <scope>NUCLEOTIDE SEQUENCE [LARGE SCALE GENOMIC DNA]</scope>
    <source>
        <strain evidence="1">P6</strain>
    </source>
</reference>
<dbReference type="Proteomes" id="UP001163321">
    <property type="component" value="Chromosome 11"/>
</dbReference>
<organism evidence="1 2">
    <name type="scientific">Peronosclerospora sorghi</name>
    <dbReference type="NCBI Taxonomy" id="230839"/>
    <lineage>
        <taxon>Eukaryota</taxon>
        <taxon>Sar</taxon>
        <taxon>Stramenopiles</taxon>
        <taxon>Oomycota</taxon>
        <taxon>Peronosporomycetes</taxon>
        <taxon>Peronosporales</taxon>
        <taxon>Peronosporaceae</taxon>
        <taxon>Peronosclerospora</taxon>
    </lineage>
</organism>